<proteinExistence type="predicted"/>
<evidence type="ECO:0000313" key="1">
    <source>
        <dbReference type="EMBL" id="EJW70371.1"/>
    </source>
</evidence>
<dbReference type="EMBL" id="ADBV01022234">
    <property type="protein sequence ID" value="EJW70371.1"/>
    <property type="molecule type" value="Genomic_DNA"/>
</dbReference>
<gene>
    <name evidence="1" type="ORF">WUBG_18723</name>
</gene>
<dbReference type="AlphaFoldDB" id="J9DLM1"/>
<protein>
    <submittedName>
        <fullName evidence="1">Uncharacterized protein</fullName>
    </submittedName>
</protein>
<comment type="caution">
    <text evidence="1">The sequence shown here is derived from an EMBL/GenBank/DDBJ whole genome shotgun (WGS) entry which is preliminary data.</text>
</comment>
<reference evidence="2" key="1">
    <citation type="submission" date="2012-08" db="EMBL/GenBank/DDBJ databases">
        <title>The Genome Sequence of Wuchereria bancrofti.</title>
        <authorList>
            <person name="Nutman T.B."/>
            <person name="Fink D.L."/>
            <person name="Russ C."/>
            <person name="Young S."/>
            <person name="Zeng Q."/>
            <person name="Koehrsen M."/>
            <person name="Alvarado L."/>
            <person name="Berlin A."/>
            <person name="Chapman S.B."/>
            <person name="Chen Z."/>
            <person name="Freedman E."/>
            <person name="Gellesch M."/>
            <person name="Goldberg J."/>
            <person name="Griggs A."/>
            <person name="Gujja S."/>
            <person name="Heilman E.R."/>
            <person name="Heiman D."/>
            <person name="Hepburn T."/>
            <person name="Howarth C."/>
            <person name="Jen D."/>
            <person name="Larson L."/>
            <person name="Lewis B."/>
            <person name="Mehta T."/>
            <person name="Park D."/>
            <person name="Pearson M."/>
            <person name="Roberts A."/>
            <person name="Saif S."/>
            <person name="Shea T."/>
            <person name="Shenoy N."/>
            <person name="Sisk P."/>
            <person name="Stolte C."/>
            <person name="Sykes S."/>
            <person name="Walk T."/>
            <person name="White J."/>
            <person name="Yandava C."/>
            <person name="Haas B."/>
            <person name="Henn M.R."/>
            <person name="Nusbaum C."/>
            <person name="Birren B."/>
        </authorList>
    </citation>
    <scope>NUCLEOTIDE SEQUENCE [LARGE SCALE GENOMIC DNA]</scope>
    <source>
        <strain evidence="2">NA</strain>
    </source>
</reference>
<evidence type="ECO:0000313" key="2">
    <source>
        <dbReference type="Proteomes" id="UP000004810"/>
    </source>
</evidence>
<organism evidence="1 2">
    <name type="scientific">Wuchereria bancrofti</name>
    <dbReference type="NCBI Taxonomy" id="6293"/>
    <lineage>
        <taxon>Eukaryota</taxon>
        <taxon>Metazoa</taxon>
        <taxon>Ecdysozoa</taxon>
        <taxon>Nematoda</taxon>
        <taxon>Chromadorea</taxon>
        <taxon>Rhabditida</taxon>
        <taxon>Spirurina</taxon>
        <taxon>Spiruromorpha</taxon>
        <taxon>Filarioidea</taxon>
        <taxon>Onchocercidae</taxon>
        <taxon>Wuchereria</taxon>
    </lineage>
</organism>
<sequence>MLPPERAERWPDFMCKNHEPSYISSRLVGQLYRRIRLLDDALNLTIVMEENIPIMLDPDLEYPGWERYQNIAKSQFDSYHAYIRVRF</sequence>
<accession>J9DLM1</accession>
<name>J9DLM1_WUCBA</name>
<dbReference type="Proteomes" id="UP000004810">
    <property type="component" value="Unassembled WGS sequence"/>
</dbReference>